<evidence type="ECO:0000256" key="3">
    <source>
        <dbReference type="SAM" id="MobiDB-lite"/>
    </source>
</evidence>
<proteinExistence type="predicted"/>
<feature type="compositionally biased region" description="Low complexity" evidence="3">
    <location>
        <begin position="99"/>
        <end position="120"/>
    </location>
</feature>
<comment type="caution">
    <text evidence="5">The sequence shown here is derived from an EMBL/GenBank/DDBJ whole genome shotgun (WGS) entry which is preliminary data.</text>
</comment>
<organism evidence="5 6">
    <name type="scientific">Kingella bonacorsii</name>
    <dbReference type="NCBI Taxonomy" id="2796361"/>
    <lineage>
        <taxon>Bacteria</taxon>
        <taxon>Pseudomonadati</taxon>
        <taxon>Pseudomonadota</taxon>
        <taxon>Betaproteobacteria</taxon>
        <taxon>Neisseriales</taxon>
        <taxon>Neisseriaceae</taxon>
        <taxon>Kingella</taxon>
    </lineage>
</organism>
<keyword evidence="2" id="KW-0326">Glycosidase</keyword>
<keyword evidence="6" id="KW-1185">Reference proteome</keyword>
<evidence type="ECO:0000256" key="1">
    <source>
        <dbReference type="ARBA" id="ARBA00022801"/>
    </source>
</evidence>
<reference evidence="5 6" key="1">
    <citation type="journal article" date="2021" name="Pathogens">
        <title>Isolation and Characterization of Kingella bonacorsii sp. nov., A Novel Kingella Species Detected in a Stable Periodontitis Subject.</title>
        <authorList>
            <person name="Antezack A."/>
            <person name="Boxberger M."/>
            <person name="Rolland C."/>
            <person name="Monnet-Corti V."/>
            <person name="La Scola B."/>
        </authorList>
    </citation>
    <scope>NUCLEOTIDE SEQUENCE [LARGE SCALE GENOMIC DNA]</scope>
    <source>
        <strain evidence="5 6">Marseille-Q4569</strain>
    </source>
</reference>
<feature type="region of interest" description="Disordered" evidence="3">
    <location>
        <begin position="26"/>
        <end position="127"/>
    </location>
</feature>
<dbReference type="Gene3D" id="3.20.20.80">
    <property type="entry name" value="Glycosidases"/>
    <property type="match status" value="1"/>
</dbReference>
<dbReference type="RefSeq" id="WP_155803034.1">
    <property type="nucleotide sequence ID" value="NZ_JAEHNZ010000001.1"/>
</dbReference>
<protein>
    <submittedName>
        <fullName evidence="5">Beta-galactosidase</fullName>
    </submittedName>
</protein>
<feature type="compositionally biased region" description="Low complexity" evidence="3">
    <location>
        <begin position="69"/>
        <end position="91"/>
    </location>
</feature>
<feature type="compositionally biased region" description="Polar residues" evidence="3">
    <location>
        <begin position="26"/>
        <end position="36"/>
    </location>
</feature>
<dbReference type="Pfam" id="PF02449">
    <property type="entry name" value="Glyco_hydro_42"/>
    <property type="match status" value="1"/>
</dbReference>
<evidence type="ECO:0000259" key="4">
    <source>
        <dbReference type="Pfam" id="PF02449"/>
    </source>
</evidence>
<gene>
    <name evidence="5" type="ORF">JDW22_02570</name>
</gene>
<accession>A0ABS1BQH9</accession>
<dbReference type="GeneID" id="84907976"/>
<dbReference type="SUPFAM" id="SSF51445">
    <property type="entry name" value="(Trans)glycosidases"/>
    <property type="match status" value="1"/>
</dbReference>
<evidence type="ECO:0000313" key="5">
    <source>
        <dbReference type="EMBL" id="MBK0395499.1"/>
    </source>
</evidence>
<dbReference type="InterPro" id="IPR051923">
    <property type="entry name" value="Glycosyl_Hydrolase_39"/>
</dbReference>
<sequence length="521" mass="57642">MKKHYWFLPLLALCLTGCLNDKKMTTASSRASSNKNAHIITTKKNRNSSTHPTDPNRNNNPPAPPPPSNNNGNGTHIPPDNSNNNGNNAPSAPAPTPAPDNSNSGANGHNTTQNHNNIHNPSSTLNNIGIQPTNPFWGSNLEKAEISYKRAAELGVTWVRIIASWHRIQPKENGTYDWSDTDAAVQLAKKYGMKVLMQVSGTPEWASDANKLSNTEKEIWETNGMYIASFAPKAAYYADFAKFMGDVVHRYAPQGISNFEVWNEPGNPGFWHDSLTNPKPNPENYTHLLKLAYIAAHKANPNVNILAGGMTVGDSRPYSDGYISPFEFLNRMYAAGAKGYFDTLSHHPYGITGKEWRTNGWAIMYGDKVHIDLAPQAANEKTLYQIMADNGDAKEIWATEVGVPAMYEGLDEEKQANTIRLLLETAEKSKNYKGPIILYNGENDRKPYVLGIISQDANNDKILDVNIDTDNDGKPDANLDTDHNGKADALELTTAEDYFGLWRNNGTEKMAVNVLRKMIKK</sequence>
<dbReference type="InterPro" id="IPR013529">
    <property type="entry name" value="Glyco_hydro_42_N"/>
</dbReference>
<feature type="domain" description="Glycoside hydrolase family 42 N-terminal" evidence="4">
    <location>
        <begin position="142"/>
        <end position="267"/>
    </location>
</feature>
<name>A0ABS1BQH9_9NEIS</name>
<dbReference type="Proteomes" id="UP000614058">
    <property type="component" value="Unassembled WGS sequence"/>
</dbReference>
<dbReference type="EMBL" id="JAEHNZ010000001">
    <property type="protein sequence ID" value="MBK0395499.1"/>
    <property type="molecule type" value="Genomic_DNA"/>
</dbReference>
<keyword evidence="1" id="KW-0378">Hydrolase</keyword>
<evidence type="ECO:0000313" key="6">
    <source>
        <dbReference type="Proteomes" id="UP000614058"/>
    </source>
</evidence>
<evidence type="ECO:0000256" key="2">
    <source>
        <dbReference type="ARBA" id="ARBA00023295"/>
    </source>
</evidence>
<dbReference type="PANTHER" id="PTHR12631:SF10">
    <property type="entry name" value="BETA-XYLOSIDASE-LIKE PROTEIN-RELATED"/>
    <property type="match status" value="1"/>
</dbReference>
<dbReference type="PANTHER" id="PTHR12631">
    <property type="entry name" value="ALPHA-L-IDURONIDASE"/>
    <property type="match status" value="1"/>
</dbReference>
<dbReference type="InterPro" id="IPR017853">
    <property type="entry name" value="GH"/>
</dbReference>